<dbReference type="InterPro" id="IPR002104">
    <property type="entry name" value="Integrase_catalytic"/>
</dbReference>
<dbReference type="PROSITE" id="PS51900">
    <property type="entry name" value="CB"/>
    <property type="match status" value="1"/>
</dbReference>
<name>B8IGN7_METNO</name>
<dbReference type="OrthoDB" id="5513193at2"/>
<organism evidence="8 9">
    <name type="scientific">Methylobacterium nodulans (strain LMG 21967 / CNCM I-2342 / ORS 2060)</name>
    <dbReference type="NCBI Taxonomy" id="460265"/>
    <lineage>
        <taxon>Bacteria</taxon>
        <taxon>Pseudomonadati</taxon>
        <taxon>Pseudomonadota</taxon>
        <taxon>Alphaproteobacteria</taxon>
        <taxon>Hyphomicrobiales</taxon>
        <taxon>Methylobacteriaceae</taxon>
        <taxon>Methylobacterium</taxon>
    </lineage>
</organism>
<keyword evidence="9" id="KW-1185">Reference proteome</keyword>
<dbReference type="STRING" id="460265.Mnod_0918"/>
<evidence type="ECO:0000256" key="4">
    <source>
        <dbReference type="PROSITE-ProRule" id="PRU01248"/>
    </source>
</evidence>
<keyword evidence="2 4" id="KW-0238">DNA-binding</keyword>
<accession>B8IGN7</accession>
<dbReference type="GO" id="GO:0015074">
    <property type="term" value="P:DNA integration"/>
    <property type="evidence" value="ECO:0007669"/>
    <property type="project" value="UniProtKB-KW"/>
</dbReference>
<dbReference type="AlphaFoldDB" id="B8IGN7"/>
<dbReference type="PANTHER" id="PTHR34605:SF3">
    <property type="entry name" value="P CELL-TYPE AGGLUTINATION PROTEIN MAP4-LIKE-RELATED"/>
    <property type="match status" value="1"/>
</dbReference>
<dbReference type="PROSITE" id="PS51898">
    <property type="entry name" value="TYR_RECOMBINASE"/>
    <property type="match status" value="1"/>
</dbReference>
<dbReference type="CDD" id="cd00799">
    <property type="entry name" value="INT_Cre_C"/>
    <property type="match status" value="1"/>
</dbReference>
<dbReference type="Gene3D" id="1.10.443.10">
    <property type="entry name" value="Intergrase catalytic core"/>
    <property type="match status" value="1"/>
</dbReference>
<dbReference type="GO" id="GO:0006310">
    <property type="term" value="P:DNA recombination"/>
    <property type="evidence" value="ECO:0007669"/>
    <property type="project" value="UniProtKB-KW"/>
</dbReference>
<evidence type="ECO:0000256" key="3">
    <source>
        <dbReference type="ARBA" id="ARBA00023172"/>
    </source>
</evidence>
<keyword evidence="3" id="KW-0233">DNA recombination</keyword>
<evidence type="ECO:0000256" key="5">
    <source>
        <dbReference type="SAM" id="MobiDB-lite"/>
    </source>
</evidence>
<dbReference type="Proteomes" id="UP000008207">
    <property type="component" value="Chromosome"/>
</dbReference>
<protein>
    <submittedName>
        <fullName evidence="8">Integrase family protein</fullName>
    </submittedName>
</protein>
<evidence type="ECO:0000259" key="7">
    <source>
        <dbReference type="PROSITE" id="PS51900"/>
    </source>
</evidence>
<dbReference type="HOGENOM" id="CLU_047407_4_1_5"/>
<dbReference type="InterPro" id="IPR052925">
    <property type="entry name" value="Phage_Integrase-like_Recomb"/>
</dbReference>
<proteinExistence type="predicted"/>
<dbReference type="InterPro" id="IPR044068">
    <property type="entry name" value="CB"/>
</dbReference>
<gene>
    <name evidence="8" type="ordered locus">Mnod_0918</name>
</gene>
<feature type="region of interest" description="Disordered" evidence="5">
    <location>
        <begin position="1"/>
        <end position="21"/>
    </location>
</feature>
<reference evidence="8 9" key="1">
    <citation type="submission" date="2009-01" db="EMBL/GenBank/DDBJ databases">
        <title>Complete sequence of chromosome of Methylobacterium nodulans ORS 2060.</title>
        <authorList>
            <consortium name="US DOE Joint Genome Institute"/>
            <person name="Lucas S."/>
            <person name="Copeland A."/>
            <person name="Lapidus A."/>
            <person name="Glavina del Rio T."/>
            <person name="Dalin E."/>
            <person name="Tice H."/>
            <person name="Bruce D."/>
            <person name="Goodwin L."/>
            <person name="Pitluck S."/>
            <person name="Sims D."/>
            <person name="Brettin T."/>
            <person name="Detter J.C."/>
            <person name="Han C."/>
            <person name="Larimer F."/>
            <person name="Land M."/>
            <person name="Hauser L."/>
            <person name="Kyrpides N."/>
            <person name="Ivanova N."/>
            <person name="Marx C.J."/>
            <person name="Richardson P."/>
        </authorList>
    </citation>
    <scope>NUCLEOTIDE SEQUENCE [LARGE SCALE GENOMIC DNA]</scope>
    <source>
        <strain evidence="9">LMG 21967 / CNCM I-2342 / ORS 2060</strain>
    </source>
</reference>
<evidence type="ECO:0000259" key="6">
    <source>
        <dbReference type="PROSITE" id="PS51898"/>
    </source>
</evidence>
<evidence type="ECO:0000256" key="2">
    <source>
        <dbReference type="ARBA" id="ARBA00023125"/>
    </source>
</evidence>
<evidence type="ECO:0000313" key="9">
    <source>
        <dbReference type="Proteomes" id="UP000008207"/>
    </source>
</evidence>
<keyword evidence="1" id="KW-0229">DNA integration</keyword>
<dbReference type="InterPro" id="IPR010998">
    <property type="entry name" value="Integrase_recombinase_N"/>
</dbReference>
<dbReference type="eggNOG" id="COG0582">
    <property type="taxonomic scope" value="Bacteria"/>
</dbReference>
<evidence type="ECO:0000313" key="8">
    <source>
        <dbReference type="EMBL" id="ACL55937.1"/>
    </source>
</evidence>
<dbReference type="KEGG" id="mno:Mnod_0918"/>
<dbReference type="InterPro" id="IPR013762">
    <property type="entry name" value="Integrase-like_cat_sf"/>
</dbReference>
<dbReference type="EMBL" id="CP001349">
    <property type="protein sequence ID" value="ACL55937.1"/>
    <property type="molecule type" value="Genomic_DNA"/>
</dbReference>
<feature type="domain" description="Core-binding (CB)" evidence="7">
    <location>
        <begin position="32"/>
        <end position="106"/>
    </location>
</feature>
<evidence type="ECO:0000256" key="1">
    <source>
        <dbReference type="ARBA" id="ARBA00022908"/>
    </source>
</evidence>
<dbReference type="InterPro" id="IPR011010">
    <property type="entry name" value="DNA_brk_join_enz"/>
</dbReference>
<dbReference type="Pfam" id="PF00589">
    <property type="entry name" value="Phage_integrase"/>
    <property type="match status" value="1"/>
</dbReference>
<dbReference type="PANTHER" id="PTHR34605">
    <property type="entry name" value="PHAGE_INTEGRASE DOMAIN-CONTAINING PROTEIN"/>
    <property type="match status" value="1"/>
</dbReference>
<dbReference type="Gene3D" id="1.10.150.130">
    <property type="match status" value="1"/>
</dbReference>
<feature type="domain" description="Tyr recombinase" evidence="6">
    <location>
        <begin position="132"/>
        <end position="326"/>
    </location>
</feature>
<dbReference type="SUPFAM" id="SSF56349">
    <property type="entry name" value="DNA breaking-rejoining enzymes"/>
    <property type="match status" value="1"/>
</dbReference>
<dbReference type="SUPFAM" id="SSF47823">
    <property type="entry name" value="lambda integrase-like, N-terminal domain"/>
    <property type="match status" value="1"/>
</dbReference>
<dbReference type="GO" id="GO:0003677">
    <property type="term" value="F:DNA binding"/>
    <property type="evidence" value="ECO:0007669"/>
    <property type="project" value="UniProtKB-UniRule"/>
</dbReference>
<sequence length="329" mass="34880">MSPVLASGNARLSEPSGAPSEATLAIPIDCNPELPEPVIGYLRDSLADSSLRAYRSDLAQFTAWGGTIPASDRTLATYLAHHAESHSVATLTRWLASLAKAHRAAGLPSPTSSELVRATLRGIKRRKGTAQDQAAPLLRDDLVQVLNGLGDGLKDVRDRALLLLGFAGAFRRSELVGLDTDDLEPVRQGLIVHLRRSKTDPLGAGRKVGIPHGRTRHCPVAAVELWLSRSGITQGPLFRGLNRHGQLLAGRLSGEAVSVIVKERVQAAGYDPAPYSGHSLRAGFATSAAQVGVSSVKIRAQTGHASDAMLGRYIRDAELFLGNAALALL</sequence>